<gene>
    <name evidence="2" type="ORF">BLGHR1_14412</name>
</gene>
<dbReference type="VEuPathDB" id="FungiDB:BLGHR1_14412"/>
<accession>A0A383UVE1</accession>
<proteinExistence type="predicted"/>
<dbReference type="Proteomes" id="UP000275772">
    <property type="component" value="Unassembled WGS sequence"/>
</dbReference>
<protein>
    <submittedName>
        <fullName evidence="2">Uncharacterized protein</fullName>
    </submittedName>
</protein>
<dbReference type="EMBL" id="UNSH01000054">
    <property type="protein sequence ID" value="SZF03618.1"/>
    <property type="molecule type" value="Genomic_DNA"/>
</dbReference>
<name>A0A383UVE1_BLUHO</name>
<sequence length="112" mass="12541">MKSFTPASVTAMLGICTHASAVQFYNCNGNYIDYSIILHNIDMGNIRVLANSSGYLASLPRPPTYTTTFQHKFRHSGIESTIIVKLDSSKTITEVEALIEYRTYECDAVPEW</sequence>
<reference evidence="2 3" key="1">
    <citation type="submission" date="2017-11" db="EMBL/GenBank/DDBJ databases">
        <authorList>
            <person name="Kracher B."/>
        </authorList>
    </citation>
    <scope>NUCLEOTIDE SEQUENCE [LARGE SCALE GENOMIC DNA]</scope>
    <source>
        <strain evidence="2 3">RACE1</strain>
    </source>
</reference>
<dbReference type="AlphaFoldDB" id="A0A383UVE1"/>
<evidence type="ECO:0000256" key="1">
    <source>
        <dbReference type="SAM" id="SignalP"/>
    </source>
</evidence>
<organism evidence="2 3">
    <name type="scientific">Blumeria hordei</name>
    <name type="common">Barley powdery mildew</name>
    <name type="synonym">Blumeria graminis f. sp. hordei</name>
    <dbReference type="NCBI Taxonomy" id="2867405"/>
    <lineage>
        <taxon>Eukaryota</taxon>
        <taxon>Fungi</taxon>
        <taxon>Dikarya</taxon>
        <taxon>Ascomycota</taxon>
        <taxon>Pezizomycotina</taxon>
        <taxon>Leotiomycetes</taxon>
        <taxon>Erysiphales</taxon>
        <taxon>Erysiphaceae</taxon>
        <taxon>Blumeria</taxon>
    </lineage>
</organism>
<keyword evidence="1" id="KW-0732">Signal</keyword>
<evidence type="ECO:0000313" key="3">
    <source>
        <dbReference type="Proteomes" id="UP000275772"/>
    </source>
</evidence>
<evidence type="ECO:0000313" key="2">
    <source>
        <dbReference type="EMBL" id="SZF03618.1"/>
    </source>
</evidence>
<feature type="signal peptide" evidence="1">
    <location>
        <begin position="1"/>
        <end position="21"/>
    </location>
</feature>
<feature type="chain" id="PRO_5017078409" evidence="1">
    <location>
        <begin position="22"/>
        <end position="112"/>
    </location>
</feature>